<dbReference type="RefSeq" id="WP_231463986.1">
    <property type="nucleotide sequence ID" value="NZ_JAJOHW010000115.1"/>
</dbReference>
<dbReference type="Proteomes" id="UP001595999">
    <property type="component" value="Unassembled WGS sequence"/>
</dbReference>
<dbReference type="Pfam" id="PF10134">
    <property type="entry name" value="RPA"/>
    <property type="match status" value="1"/>
</dbReference>
<organism evidence="1 2">
    <name type="scientific">Chromobacterium aquaticum</name>
    <dbReference type="NCBI Taxonomy" id="467180"/>
    <lineage>
        <taxon>Bacteria</taxon>
        <taxon>Pseudomonadati</taxon>
        <taxon>Pseudomonadota</taxon>
        <taxon>Betaproteobacteria</taxon>
        <taxon>Neisseriales</taxon>
        <taxon>Chromobacteriaceae</taxon>
        <taxon>Chromobacterium</taxon>
    </lineage>
</organism>
<comment type="caution">
    <text evidence="1">The sequence shown here is derived from an EMBL/GenBank/DDBJ whole genome shotgun (WGS) entry which is preliminary data.</text>
</comment>
<keyword evidence="2" id="KW-1185">Reference proteome</keyword>
<protein>
    <submittedName>
        <fullName evidence="1">Replication initiator protein A</fullName>
    </submittedName>
</protein>
<gene>
    <name evidence="1" type="ORF">ACFO0R_22820</name>
</gene>
<accession>A0ABV9A1S2</accession>
<reference evidence="2" key="1">
    <citation type="journal article" date="2019" name="Int. J. Syst. Evol. Microbiol.">
        <title>The Global Catalogue of Microorganisms (GCM) 10K type strain sequencing project: providing services to taxonomists for standard genome sequencing and annotation.</title>
        <authorList>
            <consortium name="The Broad Institute Genomics Platform"/>
            <consortium name="The Broad Institute Genome Sequencing Center for Infectious Disease"/>
            <person name="Wu L."/>
            <person name="Ma J."/>
        </authorList>
    </citation>
    <scope>NUCLEOTIDE SEQUENCE [LARGE SCALE GENOMIC DNA]</scope>
    <source>
        <strain evidence="2">CGMCC 4.7608</strain>
    </source>
</reference>
<sequence length="304" mass="34687">MATQDSKAFGGEQGDLFVCDIANWPVKDDIASMEIPLFSLKKNKDVEVREYRRGNKTLRVIPSTVGAATVFDKDLLIYVASQIVEGMKQGRQVSRTVQVDSYDFLVATARSDGAASFDRLVDMLRRLRGTTIETNIETGGERQLEGFAMIESYKVIETTRNKKGATRFSVTVSEWLYNGLLKYEVLTLDPGYFRLGRPIERRLYEIARKHCGDQPYWKLNIDLLAEKIGISRPRRQFRGELREVIQVDSLPEYRLALDTSTDPDSVVFYTRNSHKLAKYLMENPEKAVWFGTLEKYAKPSITDG</sequence>
<evidence type="ECO:0000313" key="1">
    <source>
        <dbReference type="EMBL" id="MFC4492453.1"/>
    </source>
</evidence>
<name>A0ABV9A1S2_9NEIS</name>
<proteinExistence type="predicted"/>
<evidence type="ECO:0000313" key="2">
    <source>
        <dbReference type="Proteomes" id="UP001595999"/>
    </source>
</evidence>
<dbReference type="EMBL" id="JBHSEK010000029">
    <property type="protein sequence ID" value="MFC4492453.1"/>
    <property type="molecule type" value="Genomic_DNA"/>
</dbReference>
<dbReference type="InterPro" id="IPR018777">
    <property type="entry name" value="Replication_initiator_prot_A"/>
</dbReference>